<evidence type="ECO:0000256" key="1">
    <source>
        <dbReference type="SAM" id="Phobius"/>
    </source>
</evidence>
<organism evidence="2 3">
    <name type="scientific">Lactobacillus johnsonii</name>
    <dbReference type="NCBI Taxonomy" id="33959"/>
    <lineage>
        <taxon>Bacteria</taxon>
        <taxon>Bacillati</taxon>
        <taxon>Bacillota</taxon>
        <taxon>Bacilli</taxon>
        <taxon>Lactobacillales</taxon>
        <taxon>Lactobacillaceae</taxon>
        <taxon>Lactobacillus</taxon>
    </lineage>
</organism>
<keyword evidence="1" id="KW-0472">Membrane</keyword>
<gene>
    <name evidence="2" type="ORF">A3Q24_00375</name>
</gene>
<dbReference type="EMBL" id="NIBD01000002">
    <property type="protein sequence ID" value="PAB57333.1"/>
    <property type="molecule type" value="Genomic_DNA"/>
</dbReference>
<feature type="transmembrane region" description="Helical" evidence="1">
    <location>
        <begin position="6"/>
        <end position="22"/>
    </location>
</feature>
<reference evidence="2 3" key="1">
    <citation type="submission" date="2017-05" db="EMBL/GenBank/DDBJ databases">
        <title>Lactobacillus johnsonii from commercial turkeys.</title>
        <authorList>
            <person name="Johnson T.J."/>
            <person name="Youmans B."/>
        </authorList>
    </citation>
    <scope>NUCLEOTIDE SEQUENCE [LARGE SCALE GENOMIC DNA]</scope>
    <source>
        <strain evidence="2 3">UMNLJ114</strain>
    </source>
</reference>
<proteinExistence type="predicted"/>
<keyword evidence="1" id="KW-0812">Transmembrane</keyword>
<sequence>MKTGFLGMVLAAGIGAYIILIIKNRAEAESDLKSSFNWSKLVVNSIDKRIEAFSKGIILLEQKIDDLTLTTSKEKREEKQLQKQIAYLKNNIAELEKFKTEYLKLHRSYESTNGRMNTSTAHQQLLAWVKNRHNVMLLKEILYNFKFEESTTKKD</sequence>
<dbReference type="AlphaFoldDB" id="A0A267MEV9"/>
<accession>A0A267MEV9</accession>
<comment type="caution">
    <text evidence="2">The sequence shown here is derived from an EMBL/GenBank/DDBJ whole genome shotgun (WGS) entry which is preliminary data.</text>
</comment>
<evidence type="ECO:0000313" key="3">
    <source>
        <dbReference type="Proteomes" id="UP000216008"/>
    </source>
</evidence>
<dbReference type="RefSeq" id="WP_095182416.1">
    <property type="nucleotide sequence ID" value="NZ_NIBC01000015.1"/>
</dbReference>
<name>A0A267MEV9_LACJH</name>
<keyword evidence="1" id="KW-1133">Transmembrane helix</keyword>
<protein>
    <submittedName>
        <fullName evidence="2">Uncharacterized protein</fullName>
    </submittedName>
</protein>
<evidence type="ECO:0000313" key="2">
    <source>
        <dbReference type="EMBL" id="PAB57333.1"/>
    </source>
</evidence>
<dbReference type="Proteomes" id="UP000216008">
    <property type="component" value="Unassembled WGS sequence"/>
</dbReference>